<sequence length="184" mass="20784">MQFKTLLSLLPLVAAVLGYVVPEDTPDGFYAVTFDEHGNSTTHQIDPSTLATIGEPLEKRGLLQPSTKHLHRRQTPKSYSGTGKTFPVHSDYDQCTIEWRNFFKDGKFVPKHTIYYLTVGQAVLAGCNYQSTASFGPKYPFVDNYNAFMDANVGYWRTGWAHYSPGFDFTFWRDFKGTALCTSL</sequence>
<organism evidence="2 3">
    <name type="scientific">Triangularia setosa</name>
    <dbReference type="NCBI Taxonomy" id="2587417"/>
    <lineage>
        <taxon>Eukaryota</taxon>
        <taxon>Fungi</taxon>
        <taxon>Dikarya</taxon>
        <taxon>Ascomycota</taxon>
        <taxon>Pezizomycotina</taxon>
        <taxon>Sordariomycetes</taxon>
        <taxon>Sordariomycetidae</taxon>
        <taxon>Sordariales</taxon>
        <taxon>Podosporaceae</taxon>
        <taxon>Triangularia</taxon>
    </lineage>
</organism>
<keyword evidence="1" id="KW-0732">Signal</keyword>
<reference evidence="2" key="2">
    <citation type="submission" date="2023-05" db="EMBL/GenBank/DDBJ databases">
        <authorList>
            <consortium name="Lawrence Berkeley National Laboratory"/>
            <person name="Steindorff A."/>
            <person name="Hensen N."/>
            <person name="Bonometti L."/>
            <person name="Westerberg I."/>
            <person name="Brannstrom I.O."/>
            <person name="Guillou S."/>
            <person name="Cros-Aarteil S."/>
            <person name="Calhoun S."/>
            <person name="Haridas S."/>
            <person name="Kuo A."/>
            <person name="Mondo S."/>
            <person name="Pangilinan J."/>
            <person name="Riley R."/>
            <person name="Labutti K."/>
            <person name="Andreopoulos B."/>
            <person name="Lipzen A."/>
            <person name="Chen C."/>
            <person name="Yanf M."/>
            <person name="Daum C."/>
            <person name="Ng V."/>
            <person name="Clum A."/>
            <person name="Ohm R."/>
            <person name="Martin F."/>
            <person name="Silar P."/>
            <person name="Natvig D."/>
            <person name="Lalanne C."/>
            <person name="Gautier V."/>
            <person name="Ament-Velasquez S.L."/>
            <person name="Kruys A."/>
            <person name="Hutchinson M.I."/>
            <person name="Powell A.J."/>
            <person name="Barry K."/>
            <person name="Miller A.N."/>
            <person name="Grigoriev I.V."/>
            <person name="Debuchy R."/>
            <person name="Gladieux P."/>
            <person name="Thoren M.H."/>
            <person name="Johannesson H."/>
        </authorList>
    </citation>
    <scope>NUCLEOTIDE SEQUENCE</scope>
    <source>
        <strain evidence="2">CBS 892.96</strain>
    </source>
</reference>
<keyword evidence="3" id="KW-1185">Reference proteome</keyword>
<protein>
    <submittedName>
        <fullName evidence="2">Uncharacterized protein</fullName>
    </submittedName>
</protein>
<reference evidence="2" key="1">
    <citation type="journal article" date="2023" name="Mol. Phylogenet. Evol.">
        <title>Genome-scale phylogeny and comparative genomics of the fungal order Sordariales.</title>
        <authorList>
            <person name="Hensen N."/>
            <person name="Bonometti L."/>
            <person name="Westerberg I."/>
            <person name="Brannstrom I.O."/>
            <person name="Guillou S."/>
            <person name="Cros-Aarteil S."/>
            <person name="Calhoun S."/>
            <person name="Haridas S."/>
            <person name="Kuo A."/>
            <person name="Mondo S."/>
            <person name="Pangilinan J."/>
            <person name="Riley R."/>
            <person name="LaButti K."/>
            <person name="Andreopoulos B."/>
            <person name="Lipzen A."/>
            <person name="Chen C."/>
            <person name="Yan M."/>
            <person name="Daum C."/>
            <person name="Ng V."/>
            <person name="Clum A."/>
            <person name="Steindorff A."/>
            <person name="Ohm R.A."/>
            <person name="Martin F."/>
            <person name="Silar P."/>
            <person name="Natvig D.O."/>
            <person name="Lalanne C."/>
            <person name="Gautier V."/>
            <person name="Ament-Velasquez S.L."/>
            <person name="Kruys A."/>
            <person name="Hutchinson M.I."/>
            <person name="Powell A.J."/>
            <person name="Barry K."/>
            <person name="Miller A.N."/>
            <person name="Grigoriev I.V."/>
            <person name="Debuchy R."/>
            <person name="Gladieux P."/>
            <person name="Hiltunen Thoren M."/>
            <person name="Johannesson H."/>
        </authorList>
    </citation>
    <scope>NUCLEOTIDE SEQUENCE</scope>
    <source>
        <strain evidence="2">CBS 892.96</strain>
    </source>
</reference>
<accession>A0AAN6W1K7</accession>
<evidence type="ECO:0000313" key="2">
    <source>
        <dbReference type="EMBL" id="KAK4173718.1"/>
    </source>
</evidence>
<comment type="caution">
    <text evidence="2">The sequence shown here is derived from an EMBL/GenBank/DDBJ whole genome shotgun (WGS) entry which is preliminary data.</text>
</comment>
<feature type="chain" id="PRO_5042913223" evidence="1">
    <location>
        <begin position="19"/>
        <end position="184"/>
    </location>
</feature>
<dbReference type="EMBL" id="MU866324">
    <property type="protein sequence ID" value="KAK4173718.1"/>
    <property type="molecule type" value="Genomic_DNA"/>
</dbReference>
<proteinExistence type="predicted"/>
<feature type="signal peptide" evidence="1">
    <location>
        <begin position="1"/>
        <end position="18"/>
    </location>
</feature>
<gene>
    <name evidence="2" type="ORF">QBC36DRAFT_359322</name>
</gene>
<name>A0AAN6W1K7_9PEZI</name>
<dbReference type="Proteomes" id="UP001302321">
    <property type="component" value="Unassembled WGS sequence"/>
</dbReference>
<evidence type="ECO:0000313" key="3">
    <source>
        <dbReference type="Proteomes" id="UP001302321"/>
    </source>
</evidence>
<evidence type="ECO:0000256" key="1">
    <source>
        <dbReference type="SAM" id="SignalP"/>
    </source>
</evidence>
<dbReference type="AlphaFoldDB" id="A0AAN6W1K7"/>